<feature type="domain" description="Alpha-D-phosphohexomutase C-terminal" evidence="8">
    <location>
        <begin position="412"/>
        <end position="463"/>
    </location>
</feature>
<evidence type="ECO:0000256" key="4">
    <source>
        <dbReference type="ARBA" id="ARBA00022723"/>
    </source>
</evidence>
<dbReference type="GO" id="GO:0005829">
    <property type="term" value="C:cytosol"/>
    <property type="evidence" value="ECO:0007669"/>
    <property type="project" value="TreeGrafter"/>
</dbReference>
<dbReference type="InterPro" id="IPR050060">
    <property type="entry name" value="Phosphoglucosamine_mutase"/>
</dbReference>
<dbReference type="InterPro" id="IPR005845">
    <property type="entry name" value="A-D-PHexomutase_a/b/a-II"/>
</dbReference>
<evidence type="ECO:0000259" key="8">
    <source>
        <dbReference type="Pfam" id="PF00408"/>
    </source>
</evidence>
<dbReference type="InterPro" id="IPR005843">
    <property type="entry name" value="A-D-PHexomutase_C"/>
</dbReference>
<dbReference type="AlphaFoldDB" id="A0A2W2BDZ4"/>
<keyword evidence="3" id="KW-0597">Phosphoprotein</keyword>
<comment type="similarity">
    <text evidence="2 7">Belongs to the phosphohexose mutase family.</text>
</comment>
<dbReference type="Proteomes" id="UP000248795">
    <property type="component" value="Unassembled WGS sequence"/>
</dbReference>
<dbReference type="InterPro" id="IPR005844">
    <property type="entry name" value="A-D-PHexomutase_a/b/a-I"/>
</dbReference>
<feature type="domain" description="Alpha-D-phosphohexomutase alpha/beta/alpha" evidence="11">
    <location>
        <begin position="265"/>
        <end position="379"/>
    </location>
</feature>
<proteinExistence type="inferred from homology"/>
<evidence type="ECO:0000259" key="11">
    <source>
        <dbReference type="Pfam" id="PF02880"/>
    </source>
</evidence>
<evidence type="ECO:0000313" key="12">
    <source>
        <dbReference type="EMBL" id="PZF78474.1"/>
    </source>
</evidence>
<dbReference type="SUPFAM" id="SSF53738">
    <property type="entry name" value="Phosphoglucomutase, first 3 domains"/>
    <property type="match status" value="3"/>
</dbReference>
<feature type="domain" description="Alpha-D-phosphohexomutase alpha/beta/alpha" evidence="10">
    <location>
        <begin position="164"/>
        <end position="260"/>
    </location>
</feature>
<evidence type="ECO:0000256" key="7">
    <source>
        <dbReference type="RuleBase" id="RU004326"/>
    </source>
</evidence>
<evidence type="ECO:0000256" key="1">
    <source>
        <dbReference type="ARBA" id="ARBA00001946"/>
    </source>
</evidence>
<feature type="domain" description="Alpha-D-phosphohexomutase alpha/beta/alpha" evidence="9">
    <location>
        <begin position="18"/>
        <end position="138"/>
    </location>
</feature>
<organism evidence="12 13">
    <name type="scientific">Aestuariivirga litoralis</name>
    <dbReference type="NCBI Taxonomy" id="2650924"/>
    <lineage>
        <taxon>Bacteria</taxon>
        <taxon>Pseudomonadati</taxon>
        <taxon>Pseudomonadota</taxon>
        <taxon>Alphaproteobacteria</taxon>
        <taxon>Hyphomicrobiales</taxon>
        <taxon>Aestuariivirgaceae</taxon>
        <taxon>Aestuariivirga</taxon>
    </lineage>
</organism>
<dbReference type="GO" id="GO:0008966">
    <property type="term" value="F:phosphoglucosamine mutase activity"/>
    <property type="evidence" value="ECO:0007669"/>
    <property type="project" value="TreeGrafter"/>
</dbReference>
<dbReference type="Pfam" id="PF02878">
    <property type="entry name" value="PGM_PMM_I"/>
    <property type="match status" value="1"/>
</dbReference>
<dbReference type="Pfam" id="PF00408">
    <property type="entry name" value="PGM_PMM_IV"/>
    <property type="match status" value="1"/>
</dbReference>
<keyword evidence="13" id="KW-1185">Reference proteome</keyword>
<sequence length="486" mass="50704">MSQGNRPLGGIAAEQGAGFGTSGVRGLVTSLTPGLCRAYAAGFLAMLGERPRGLLIGHDLRPSSPAIAAACHDAARARGVATINAGVLPTPALAFAAQEMGLPAIMVTGSHIPFDRNGLKFYRAAGEISKDDEQRILAASVDWPLDDAAPPPLPPPDGAAQSLYLARYRRAFGPAALAGLRIGVYEHSSVARDLLHEVLRALGAETVGLARSAGFVAIDTEAVRAEDRALALHWAGEQHLDAIVTTDGDADRPLVADETGTWLRGDMLGLLCAREIGAACVVTPVSSTTAIELSGLFRDVRRTRIGSPHVIAGMAQAQHRPVVGFEANGGFLLGSPAELGAAPLAPLATRDAVLPILLALSAARRAGRPLSSLMAELPRRHSFSDRLQDIDPARCRALLARAEETPAGLVELFGAPPQAVDRTDGLRATLPDGGILHVRLSGNAPELRCYAEAATAEEAERLCGTCLSRLQRLLSGTPGSSAAARR</sequence>
<evidence type="ECO:0000313" key="13">
    <source>
        <dbReference type="Proteomes" id="UP000248795"/>
    </source>
</evidence>
<dbReference type="Gene3D" id="3.30.310.50">
    <property type="entry name" value="Alpha-D-phosphohexomutase, C-terminal domain"/>
    <property type="match status" value="1"/>
</dbReference>
<dbReference type="InterPro" id="IPR005846">
    <property type="entry name" value="A-D-PHexomutase_a/b/a-III"/>
</dbReference>
<dbReference type="RefSeq" id="WP_111195801.1">
    <property type="nucleotide sequence ID" value="NZ_QKVK01000001.1"/>
</dbReference>
<dbReference type="PANTHER" id="PTHR42946:SF1">
    <property type="entry name" value="PHOSPHOGLUCOMUTASE (ALPHA-D-GLUCOSE-1,6-BISPHOSPHATE-DEPENDENT)"/>
    <property type="match status" value="1"/>
</dbReference>
<evidence type="ECO:0000256" key="5">
    <source>
        <dbReference type="ARBA" id="ARBA00022842"/>
    </source>
</evidence>
<dbReference type="GO" id="GO:0009252">
    <property type="term" value="P:peptidoglycan biosynthetic process"/>
    <property type="evidence" value="ECO:0007669"/>
    <property type="project" value="TreeGrafter"/>
</dbReference>
<reference evidence="13" key="1">
    <citation type="submission" date="2018-06" db="EMBL/GenBank/DDBJ databases">
        <title>Aestuariibacter litoralis strain KCTC 52945T.</title>
        <authorList>
            <person name="Li X."/>
            <person name="Salam N."/>
            <person name="Li J.-L."/>
            <person name="Chen Y.-M."/>
            <person name="Yang Z.-W."/>
            <person name="Zhang L.-Y."/>
            <person name="Han M.-X."/>
            <person name="Xiao M."/>
            <person name="Li W.-J."/>
        </authorList>
    </citation>
    <scope>NUCLEOTIDE SEQUENCE [LARGE SCALE GENOMIC DNA]</scope>
    <source>
        <strain evidence="13">KCTC 52945</strain>
    </source>
</reference>
<evidence type="ECO:0000256" key="3">
    <source>
        <dbReference type="ARBA" id="ARBA00022553"/>
    </source>
</evidence>
<protein>
    <submittedName>
        <fullName evidence="12">Phosphomannomutase</fullName>
    </submittedName>
</protein>
<gene>
    <name evidence="12" type="ORF">DK847_01255</name>
</gene>
<dbReference type="Pfam" id="PF02880">
    <property type="entry name" value="PGM_PMM_III"/>
    <property type="match status" value="1"/>
</dbReference>
<dbReference type="GO" id="GO:0004615">
    <property type="term" value="F:phosphomannomutase activity"/>
    <property type="evidence" value="ECO:0007669"/>
    <property type="project" value="TreeGrafter"/>
</dbReference>
<evidence type="ECO:0000259" key="10">
    <source>
        <dbReference type="Pfam" id="PF02879"/>
    </source>
</evidence>
<evidence type="ECO:0000256" key="2">
    <source>
        <dbReference type="ARBA" id="ARBA00010231"/>
    </source>
</evidence>
<dbReference type="InterPro" id="IPR036900">
    <property type="entry name" value="A-D-PHexomutase_C_sf"/>
</dbReference>
<evidence type="ECO:0000259" key="9">
    <source>
        <dbReference type="Pfam" id="PF02878"/>
    </source>
</evidence>
<dbReference type="InterPro" id="IPR016066">
    <property type="entry name" value="A-D-PHexomutase_CS"/>
</dbReference>
<dbReference type="PANTHER" id="PTHR42946">
    <property type="entry name" value="PHOSPHOHEXOSE MUTASE"/>
    <property type="match status" value="1"/>
</dbReference>
<dbReference type="Gene3D" id="3.40.120.10">
    <property type="entry name" value="Alpha-D-Glucose-1,6-Bisphosphate, subunit A, domain 3"/>
    <property type="match status" value="3"/>
</dbReference>
<keyword evidence="5 7" id="KW-0460">Magnesium</keyword>
<dbReference type="PROSITE" id="PS00710">
    <property type="entry name" value="PGM_PMM"/>
    <property type="match status" value="1"/>
</dbReference>
<comment type="caution">
    <text evidence="12">The sequence shown here is derived from an EMBL/GenBank/DDBJ whole genome shotgun (WGS) entry which is preliminary data.</text>
</comment>
<dbReference type="Pfam" id="PF02879">
    <property type="entry name" value="PGM_PMM_II"/>
    <property type="match status" value="1"/>
</dbReference>
<evidence type="ECO:0000256" key="6">
    <source>
        <dbReference type="ARBA" id="ARBA00023235"/>
    </source>
</evidence>
<keyword evidence="4 7" id="KW-0479">Metal-binding</keyword>
<dbReference type="SUPFAM" id="SSF55957">
    <property type="entry name" value="Phosphoglucomutase, C-terminal domain"/>
    <property type="match status" value="1"/>
</dbReference>
<accession>A0A2W2BDZ4</accession>
<keyword evidence="6" id="KW-0413">Isomerase</keyword>
<dbReference type="InterPro" id="IPR016055">
    <property type="entry name" value="A-D-PHexomutase_a/b/a-I/II/III"/>
</dbReference>
<dbReference type="GO" id="GO:0006048">
    <property type="term" value="P:UDP-N-acetylglucosamine biosynthetic process"/>
    <property type="evidence" value="ECO:0007669"/>
    <property type="project" value="TreeGrafter"/>
</dbReference>
<name>A0A2W2BDZ4_9HYPH</name>
<comment type="cofactor">
    <cofactor evidence="1">
        <name>Mg(2+)</name>
        <dbReference type="ChEBI" id="CHEBI:18420"/>
    </cofactor>
</comment>
<dbReference type="GO" id="GO:0005975">
    <property type="term" value="P:carbohydrate metabolic process"/>
    <property type="evidence" value="ECO:0007669"/>
    <property type="project" value="InterPro"/>
</dbReference>
<dbReference type="GO" id="GO:0000287">
    <property type="term" value="F:magnesium ion binding"/>
    <property type="evidence" value="ECO:0007669"/>
    <property type="project" value="InterPro"/>
</dbReference>
<dbReference type="EMBL" id="QKVK01000001">
    <property type="protein sequence ID" value="PZF78474.1"/>
    <property type="molecule type" value="Genomic_DNA"/>
</dbReference>